<reference evidence="1 2" key="1">
    <citation type="submission" date="2020-07" db="EMBL/GenBank/DDBJ databases">
        <authorList>
            <person name="Feng X."/>
        </authorList>
    </citation>
    <scope>NUCLEOTIDE SEQUENCE [LARGE SCALE GENOMIC DNA]</scope>
    <source>
        <strain evidence="1 2">JCM23202</strain>
    </source>
</reference>
<protein>
    <submittedName>
        <fullName evidence="1">Uncharacterized protein</fullName>
    </submittedName>
</protein>
<dbReference type="EMBL" id="JACHVC010000009">
    <property type="protein sequence ID" value="MBC2606296.1"/>
    <property type="molecule type" value="Genomic_DNA"/>
</dbReference>
<proteinExistence type="predicted"/>
<organism evidence="1 2">
    <name type="scientific">Pelagicoccus albus</name>
    <dbReference type="NCBI Taxonomy" id="415222"/>
    <lineage>
        <taxon>Bacteria</taxon>
        <taxon>Pseudomonadati</taxon>
        <taxon>Verrucomicrobiota</taxon>
        <taxon>Opitutia</taxon>
        <taxon>Puniceicoccales</taxon>
        <taxon>Pelagicoccaceae</taxon>
        <taxon>Pelagicoccus</taxon>
    </lineage>
</organism>
<evidence type="ECO:0000313" key="2">
    <source>
        <dbReference type="Proteomes" id="UP000526501"/>
    </source>
</evidence>
<evidence type="ECO:0000313" key="1">
    <source>
        <dbReference type="EMBL" id="MBC2606296.1"/>
    </source>
</evidence>
<sequence length="196" mass="22809">MKTISTALLAIIALVPFLSAFEIDLPKNYIERRDAMRERESQRLWEELDRSQFLEELSKAVSDHKEIDGIELNHNDLLSQWTRTEGYSLQNGEITVSLGIWDMNYPKLGRTKWNEDFLFADIHYDPSTNEIKSDGEKMIRFKFTIERTNRIFKKARIQAKYDSFEFGFPTYILPFGGIELNEANQAAHTTPAIAPR</sequence>
<dbReference type="RefSeq" id="WP_185660186.1">
    <property type="nucleotide sequence ID" value="NZ_CAWPOO010000009.1"/>
</dbReference>
<comment type="caution">
    <text evidence="1">The sequence shown here is derived from an EMBL/GenBank/DDBJ whole genome shotgun (WGS) entry which is preliminary data.</text>
</comment>
<keyword evidence="2" id="KW-1185">Reference proteome</keyword>
<dbReference type="Proteomes" id="UP000526501">
    <property type="component" value="Unassembled WGS sequence"/>
</dbReference>
<name>A0A7X1B625_9BACT</name>
<gene>
    <name evidence="1" type="ORF">H5P27_09570</name>
</gene>
<dbReference type="AlphaFoldDB" id="A0A7X1B625"/>
<accession>A0A7X1B625</accession>